<dbReference type="OrthoDB" id="9969162at2"/>
<proteinExistence type="predicted"/>
<name>A0A562N3G8_9HYPH</name>
<dbReference type="RefSeq" id="WP_145721863.1">
    <property type="nucleotide sequence ID" value="NZ_BSPF01000034.1"/>
</dbReference>
<evidence type="ECO:0000256" key="1">
    <source>
        <dbReference type="SAM" id="MobiDB-lite"/>
    </source>
</evidence>
<protein>
    <submittedName>
        <fullName evidence="2">Uncharacterized protein</fullName>
    </submittedName>
</protein>
<gene>
    <name evidence="2" type="ORF">IQ26_05916</name>
</gene>
<reference evidence="2 3" key="1">
    <citation type="journal article" date="2015" name="Stand. Genomic Sci.">
        <title>Genomic Encyclopedia of Bacterial and Archaeal Type Strains, Phase III: the genomes of soil and plant-associated and newly described type strains.</title>
        <authorList>
            <person name="Whitman W.B."/>
            <person name="Woyke T."/>
            <person name="Klenk H.P."/>
            <person name="Zhou Y."/>
            <person name="Lilburn T.G."/>
            <person name="Beck B.J."/>
            <person name="De Vos P."/>
            <person name="Vandamme P."/>
            <person name="Eisen J.A."/>
            <person name="Garrity G."/>
            <person name="Hugenholtz P."/>
            <person name="Kyrpides N.C."/>
        </authorList>
    </citation>
    <scope>NUCLEOTIDE SEQUENCE [LARGE SCALE GENOMIC DNA]</scope>
    <source>
        <strain evidence="2 3">CGMCC 1.2546</strain>
    </source>
</reference>
<sequence>MQRIRKSGPNHAIRPFVPSPDFTGEMETGEKIAEALEHIAVALSAIDHNLEVLTTKMEGLLQIQARQRK</sequence>
<dbReference type="EMBL" id="VLKT01000048">
    <property type="protein sequence ID" value="TWI26739.1"/>
    <property type="molecule type" value="Genomic_DNA"/>
</dbReference>
<accession>A0A562N3G8</accession>
<organism evidence="2 3">
    <name type="scientific">Mesorhizobium tianshanense</name>
    <dbReference type="NCBI Taxonomy" id="39844"/>
    <lineage>
        <taxon>Bacteria</taxon>
        <taxon>Pseudomonadati</taxon>
        <taxon>Pseudomonadota</taxon>
        <taxon>Alphaproteobacteria</taxon>
        <taxon>Hyphomicrobiales</taxon>
        <taxon>Phyllobacteriaceae</taxon>
        <taxon>Mesorhizobium</taxon>
    </lineage>
</organism>
<feature type="region of interest" description="Disordered" evidence="1">
    <location>
        <begin position="1"/>
        <end position="24"/>
    </location>
</feature>
<evidence type="ECO:0000313" key="3">
    <source>
        <dbReference type="Proteomes" id="UP000317122"/>
    </source>
</evidence>
<keyword evidence="3" id="KW-1185">Reference proteome</keyword>
<comment type="caution">
    <text evidence="2">The sequence shown here is derived from an EMBL/GenBank/DDBJ whole genome shotgun (WGS) entry which is preliminary data.</text>
</comment>
<dbReference type="Proteomes" id="UP000317122">
    <property type="component" value="Unassembled WGS sequence"/>
</dbReference>
<dbReference type="AlphaFoldDB" id="A0A562N3G8"/>
<evidence type="ECO:0000313" key="2">
    <source>
        <dbReference type="EMBL" id="TWI26739.1"/>
    </source>
</evidence>